<evidence type="ECO:0000256" key="2">
    <source>
        <dbReference type="PROSITE-ProRule" id="PRU00283"/>
    </source>
</evidence>
<dbReference type="GO" id="GO:0005524">
    <property type="term" value="F:ATP binding"/>
    <property type="evidence" value="ECO:0007669"/>
    <property type="project" value="UniProtKB-UniRule"/>
</dbReference>
<evidence type="ECO:0000256" key="1">
    <source>
        <dbReference type="ARBA" id="ARBA00023175"/>
    </source>
</evidence>
<keyword evidence="1 2" id="KW-0505">Motor protein</keyword>
<dbReference type="Pfam" id="PF00225">
    <property type="entry name" value="Kinesin"/>
    <property type="match status" value="1"/>
</dbReference>
<accession>A0AA38GUR9</accession>
<dbReference type="PRINTS" id="PR01225">
    <property type="entry name" value="EXPANSNFAMLY"/>
</dbReference>
<dbReference type="InterPro" id="IPR027417">
    <property type="entry name" value="P-loop_NTPase"/>
</dbReference>
<dbReference type="PANTHER" id="PTHR31867">
    <property type="entry name" value="EXPANSIN-A15"/>
    <property type="match status" value="1"/>
</dbReference>
<keyword evidence="6" id="KW-1185">Reference proteome</keyword>
<evidence type="ECO:0008006" key="7">
    <source>
        <dbReference type="Google" id="ProtNLM"/>
    </source>
</evidence>
<dbReference type="PROSITE" id="PS50067">
    <property type="entry name" value="KINESIN_MOTOR_2"/>
    <property type="match status" value="1"/>
</dbReference>
<evidence type="ECO:0000259" key="4">
    <source>
        <dbReference type="PROSITE" id="PS50842"/>
    </source>
</evidence>
<dbReference type="InterPro" id="IPR002963">
    <property type="entry name" value="Expansin"/>
</dbReference>
<dbReference type="InterPro" id="IPR001752">
    <property type="entry name" value="Kinesin_motor_dom"/>
</dbReference>
<dbReference type="InterPro" id="IPR007118">
    <property type="entry name" value="Expan_Lol_pI"/>
</dbReference>
<dbReference type="GO" id="GO:0005576">
    <property type="term" value="C:extracellular region"/>
    <property type="evidence" value="ECO:0007669"/>
    <property type="project" value="InterPro"/>
</dbReference>
<dbReference type="InterPro" id="IPR036908">
    <property type="entry name" value="RlpA-like_sf"/>
</dbReference>
<gene>
    <name evidence="5" type="ORF">KI387_000550</name>
</gene>
<dbReference type="SUPFAM" id="SSF52540">
    <property type="entry name" value="P-loop containing nucleoside triphosphate hydrolases"/>
    <property type="match status" value="1"/>
</dbReference>
<keyword evidence="2" id="KW-0547">Nucleotide-binding</keyword>
<dbReference type="Proteomes" id="UP000824469">
    <property type="component" value="Unassembled WGS sequence"/>
</dbReference>
<evidence type="ECO:0000259" key="3">
    <source>
        <dbReference type="PROSITE" id="PS50067"/>
    </source>
</evidence>
<feature type="domain" description="Kinesin motor" evidence="3">
    <location>
        <begin position="1"/>
        <end position="117"/>
    </location>
</feature>
<comment type="caution">
    <text evidence="5">The sequence shown here is derived from an EMBL/GenBank/DDBJ whole genome shotgun (WGS) entry which is preliminary data.</text>
</comment>
<protein>
    <recommendedName>
        <fullName evidence="7">Kinesin motor domain-containing protein</fullName>
    </recommendedName>
</protein>
<reference evidence="5 6" key="1">
    <citation type="journal article" date="2021" name="Nat. Plants">
        <title>The Taxus genome provides insights into paclitaxel biosynthesis.</title>
        <authorList>
            <person name="Xiong X."/>
            <person name="Gou J."/>
            <person name="Liao Q."/>
            <person name="Li Y."/>
            <person name="Zhou Q."/>
            <person name="Bi G."/>
            <person name="Li C."/>
            <person name="Du R."/>
            <person name="Wang X."/>
            <person name="Sun T."/>
            <person name="Guo L."/>
            <person name="Liang H."/>
            <person name="Lu P."/>
            <person name="Wu Y."/>
            <person name="Zhang Z."/>
            <person name="Ro D.K."/>
            <person name="Shang Y."/>
            <person name="Huang S."/>
            <person name="Yan J."/>
        </authorList>
    </citation>
    <scope>NUCLEOTIDE SEQUENCE [LARGE SCALE GENOMIC DNA]</scope>
    <source>
        <strain evidence="5">Ta-2019</strain>
    </source>
</reference>
<dbReference type="EMBL" id="JAHRHJ020000001">
    <property type="protein sequence ID" value="KAH9328442.1"/>
    <property type="molecule type" value="Genomic_DNA"/>
</dbReference>
<comment type="similarity">
    <text evidence="2">Belongs to the TRAFAC class myosin-kinesin ATPase superfamily. Kinesin family.</text>
</comment>
<dbReference type="InterPro" id="IPR007112">
    <property type="entry name" value="Expansin/allergen_DPBB_dom"/>
</dbReference>
<evidence type="ECO:0000313" key="5">
    <source>
        <dbReference type="EMBL" id="KAH9328442.1"/>
    </source>
</evidence>
<keyword evidence="2" id="KW-0067">ATP-binding</keyword>
<feature type="domain" description="Expansin-like EG45" evidence="4">
    <location>
        <begin position="74"/>
        <end position="117"/>
    </location>
</feature>
<dbReference type="GO" id="GO:0003777">
    <property type="term" value="F:microtubule motor activity"/>
    <property type="evidence" value="ECO:0007669"/>
    <property type="project" value="InterPro"/>
</dbReference>
<dbReference type="GO" id="GO:0008017">
    <property type="term" value="F:microtubule binding"/>
    <property type="evidence" value="ECO:0007669"/>
    <property type="project" value="InterPro"/>
</dbReference>
<dbReference type="InterPro" id="IPR036961">
    <property type="entry name" value="Kinesin_motor_dom_sf"/>
</dbReference>
<sequence length="117" mass="12802">LGMTGEGKTYTMLRTVGSLGVMVIAIKDLFVKLEELSFNGEHVVWISYLEVYNESVKDLLSPDKALILREDKTVGACGYGNLYSQGYGLTTTALSTTLFNNEEACGSCFEIKCVDDP</sequence>
<feature type="binding site" evidence="2">
    <location>
        <begin position="2"/>
        <end position="9"/>
    </location>
    <ligand>
        <name>ATP</name>
        <dbReference type="ChEBI" id="CHEBI:30616"/>
    </ligand>
</feature>
<feature type="non-terminal residue" evidence="5">
    <location>
        <position position="117"/>
    </location>
</feature>
<organism evidence="5 6">
    <name type="scientific">Taxus chinensis</name>
    <name type="common">Chinese yew</name>
    <name type="synonym">Taxus wallichiana var. chinensis</name>
    <dbReference type="NCBI Taxonomy" id="29808"/>
    <lineage>
        <taxon>Eukaryota</taxon>
        <taxon>Viridiplantae</taxon>
        <taxon>Streptophyta</taxon>
        <taxon>Embryophyta</taxon>
        <taxon>Tracheophyta</taxon>
        <taxon>Spermatophyta</taxon>
        <taxon>Pinopsida</taxon>
        <taxon>Pinidae</taxon>
        <taxon>Conifers II</taxon>
        <taxon>Cupressales</taxon>
        <taxon>Taxaceae</taxon>
        <taxon>Taxus</taxon>
    </lineage>
</organism>
<dbReference type="SUPFAM" id="SSF50685">
    <property type="entry name" value="Barwin-like endoglucanases"/>
    <property type="match status" value="1"/>
</dbReference>
<proteinExistence type="inferred from homology"/>
<dbReference type="Gene3D" id="3.40.850.10">
    <property type="entry name" value="Kinesin motor domain"/>
    <property type="match status" value="1"/>
</dbReference>
<evidence type="ECO:0000313" key="6">
    <source>
        <dbReference type="Proteomes" id="UP000824469"/>
    </source>
</evidence>
<dbReference type="AlphaFoldDB" id="A0AA38GUR9"/>
<dbReference type="GO" id="GO:0009664">
    <property type="term" value="P:plant-type cell wall organization"/>
    <property type="evidence" value="ECO:0007669"/>
    <property type="project" value="InterPro"/>
</dbReference>
<dbReference type="PROSITE" id="PS50842">
    <property type="entry name" value="EXPANSIN_EG45"/>
    <property type="match status" value="1"/>
</dbReference>
<dbReference type="GO" id="GO:0007018">
    <property type="term" value="P:microtubule-based movement"/>
    <property type="evidence" value="ECO:0007669"/>
    <property type="project" value="InterPro"/>
</dbReference>
<name>A0AA38GUR9_TAXCH</name>